<organism evidence="2 3">
    <name type="scientific">Izhakiella australiensis</name>
    <dbReference type="NCBI Taxonomy" id="1926881"/>
    <lineage>
        <taxon>Bacteria</taxon>
        <taxon>Pseudomonadati</taxon>
        <taxon>Pseudomonadota</taxon>
        <taxon>Gammaproteobacteria</taxon>
        <taxon>Enterobacterales</taxon>
        <taxon>Erwiniaceae</taxon>
        <taxon>Izhakiella</taxon>
    </lineage>
</organism>
<dbReference type="RefSeq" id="WP_078001666.1">
    <property type="nucleotide sequence ID" value="NZ_MRUL01000002.1"/>
</dbReference>
<dbReference type="AlphaFoldDB" id="A0A1S8YQR7"/>
<keyword evidence="1" id="KW-0732">Signal</keyword>
<dbReference type="OrthoDB" id="6626805at2"/>
<evidence type="ECO:0000256" key="1">
    <source>
        <dbReference type="SAM" id="SignalP"/>
    </source>
</evidence>
<feature type="chain" id="PRO_5010525114" description="YD repeat-containing protein" evidence="1">
    <location>
        <begin position="26"/>
        <end position="287"/>
    </location>
</feature>
<reference evidence="2 3" key="1">
    <citation type="submission" date="2016-12" db="EMBL/GenBank/DDBJ databases">
        <title>Izhakiella australiana sp. nov. of genus Izhakiella isolated from Australian desert.</title>
        <authorList>
            <person name="Ji M."/>
        </authorList>
    </citation>
    <scope>NUCLEOTIDE SEQUENCE [LARGE SCALE GENOMIC DNA]</scope>
    <source>
        <strain evidence="2 3">D4N98</strain>
    </source>
</reference>
<dbReference type="EMBL" id="MRUL01000002">
    <property type="protein sequence ID" value="OON41414.1"/>
    <property type="molecule type" value="Genomic_DNA"/>
</dbReference>
<protein>
    <recommendedName>
        <fullName evidence="4">YD repeat-containing protein</fullName>
    </recommendedName>
</protein>
<dbReference type="STRING" id="1926881.BTJ39_05480"/>
<comment type="caution">
    <text evidence="2">The sequence shown here is derived from an EMBL/GenBank/DDBJ whole genome shotgun (WGS) entry which is preliminary data.</text>
</comment>
<name>A0A1S8YQR7_9GAMM</name>
<accession>A0A1S8YQR7</accession>
<dbReference type="Gene3D" id="2.180.10.10">
    <property type="entry name" value="RHS repeat-associated core"/>
    <property type="match status" value="1"/>
</dbReference>
<keyword evidence="3" id="KW-1185">Reference proteome</keyword>
<proteinExistence type="predicted"/>
<evidence type="ECO:0008006" key="4">
    <source>
        <dbReference type="Google" id="ProtNLM"/>
    </source>
</evidence>
<evidence type="ECO:0000313" key="3">
    <source>
        <dbReference type="Proteomes" id="UP000190667"/>
    </source>
</evidence>
<sequence>MSRPAISLLALLIASGLIAPAVASAACAPQRQKINDNNSLIMLGGTAKGAIKQFSMGEFGKNVNHQRRLLGEFDSCGALSRADLNYVRQEGGVTINMGQSILRVKSGWEEMYELSVVVERDGKQTEINHKQGTVSYMLGKDGNIISATDKFLLLNKPGSTETRYSYDRRRRLIKSVASGTDANSNGTTHYKWNAGNQLLAINSDSSKMSFFYDTQGREQRLTAATTNDISSSSSTDSCQLWDETGNCTLSYSHETEVFANGKINRDITAAYRFEYWDKAKKPAEGMP</sequence>
<dbReference type="PROSITE" id="PS51257">
    <property type="entry name" value="PROKAR_LIPOPROTEIN"/>
    <property type="match status" value="1"/>
</dbReference>
<feature type="signal peptide" evidence="1">
    <location>
        <begin position="1"/>
        <end position="25"/>
    </location>
</feature>
<gene>
    <name evidence="2" type="ORF">BTJ39_05480</name>
</gene>
<evidence type="ECO:0000313" key="2">
    <source>
        <dbReference type="EMBL" id="OON41414.1"/>
    </source>
</evidence>
<dbReference type="Proteomes" id="UP000190667">
    <property type="component" value="Unassembled WGS sequence"/>
</dbReference>